<evidence type="ECO:0000313" key="2">
    <source>
        <dbReference type="EMBL" id="CAG9333249.1"/>
    </source>
</evidence>
<reference evidence="2" key="1">
    <citation type="submission" date="2021-09" db="EMBL/GenBank/DDBJ databases">
        <authorList>
            <consortium name="AG Swart"/>
            <person name="Singh M."/>
            <person name="Singh A."/>
            <person name="Seah K."/>
            <person name="Emmerich C."/>
        </authorList>
    </citation>
    <scope>NUCLEOTIDE SEQUENCE</scope>
    <source>
        <strain evidence="2">ATCC30299</strain>
    </source>
</reference>
<accession>A0AAU9KIU3</accession>
<sequence length="213" mass="24375">MDIYENFEGEREERKIIRHTYHYAYLAASLVMITLIIIDLALHEWFTYCLWNFGLVYASSWTGRKLWDGASSISDVKDDACGSYKLYVESSCPGFCEHIDNFIGAGGTMLAFGIAAILFNLIAMGLVIWRMRHPSFRFEIATLFFIMPTLQYFLAFIIFYGVAEIPELEEVHKIGNINPHEYGMAGGMILAIVIIILQFSLMIYSLMVTRKAF</sequence>
<keyword evidence="1" id="KW-1133">Transmembrane helix</keyword>
<comment type="caution">
    <text evidence="2">The sequence shown here is derived from an EMBL/GenBank/DDBJ whole genome shotgun (WGS) entry which is preliminary data.</text>
</comment>
<gene>
    <name evidence="2" type="ORF">BSTOLATCC_MIC58067</name>
</gene>
<proteinExistence type="predicted"/>
<keyword evidence="1" id="KW-0812">Transmembrane</keyword>
<feature type="transmembrane region" description="Helical" evidence="1">
    <location>
        <begin position="182"/>
        <end position="207"/>
    </location>
</feature>
<feature type="transmembrane region" description="Helical" evidence="1">
    <location>
        <begin position="141"/>
        <end position="162"/>
    </location>
</feature>
<name>A0AAU9KIU3_9CILI</name>
<dbReference type="Proteomes" id="UP001162131">
    <property type="component" value="Unassembled WGS sequence"/>
</dbReference>
<protein>
    <submittedName>
        <fullName evidence="2">Uncharacterized protein</fullName>
    </submittedName>
</protein>
<organism evidence="2 3">
    <name type="scientific">Blepharisma stoltei</name>
    <dbReference type="NCBI Taxonomy" id="1481888"/>
    <lineage>
        <taxon>Eukaryota</taxon>
        <taxon>Sar</taxon>
        <taxon>Alveolata</taxon>
        <taxon>Ciliophora</taxon>
        <taxon>Postciliodesmatophora</taxon>
        <taxon>Heterotrichea</taxon>
        <taxon>Heterotrichida</taxon>
        <taxon>Blepharismidae</taxon>
        <taxon>Blepharisma</taxon>
    </lineage>
</organism>
<evidence type="ECO:0000313" key="3">
    <source>
        <dbReference type="Proteomes" id="UP001162131"/>
    </source>
</evidence>
<feature type="transmembrane region" description="Helical" evidence="1">
    <location>
        <begin position="21"/>
        <end position="42"/>
    </location>
</feature>
<dbReference type="AlphaFoldDB" id="A0AAU9KIU3"/>
<keyword evidence="3" id="KW-1185">Reference proteome</keyword>
<feature type="transmembrane region" description="Helical" evidence="1">
    <location>
        <begin position="109"/>
        <end position="129"/>
    </location>
</feature>
<evidence type="ECO:0000256" key="1">
    <source>
        <dbReference type="SAM" id="Phobius"/>
    </source>
</evidence>
<dbReference type="EMBL" id="CAJZBQ010000056">
    <property type="protein sequence ID" value="CAG9333249.1"/>
    <property type="molecule type" value="Genomic_DNA"/>
</dbReference>
<keyword evidence="1" id="KW-0472">Membrane</keyword>